<feature type="transmembrane region" description="Helical" evidence="1">
    <location>
        <begin position="37"/>
        <end position="55"/>
    </location>
</feature>
<sequence>MSQSLSFALHCNQSNALLLLRVIAKTALNFVMKLDKGIAIAYVPCLVYVVLAYNARHG</sequence>
<dbReference type="AlphaFoldDB" id="A0ABD0AB80"/>
<dbReference type="Proteomes" id="UP000652691">
    <property type="component" value="Unassembled WGS sequence"/>
</dbReference>
<keyword evidence="1" id="KW-1133">Transmembrane helix</keyword>
<keyword evidence="1" id="KW-0472">Membrane</keyword>
<organism evidence="2 3">
    <name type="scientific">Acinetobacter courvalinii</name>
    <dbReference type="NCBI Taxonomy" id="280147"/>
    <lineage>
        <taxon>Bacteria</taxon>
        <taxon>Pseudomonadati</taxon>
        <taxon>Pseudomonadota</taxon>
        <taxon>Gammaproteobacteria</taxon>
        <taxon>Moraxellales</taxon>
        <taxon>Moraxellaceae</taxon>
        <taxon>Acinetobacter</taxon>
    </lineage>
</organism>
<evidence type="ECO:0000313" key="2">
    <source>
        <dbReference type="EMBL" id="GGH43343.1"/>
    </source>
</evidence>
<keyword evidence="1" id="KW-0812">Transmembrane</keyword>
<name>A0ABD0AB80_9GAMM</name>
<gene>
    <name evidence="2" type="ORF">GCM10007354_31750</name>
</gene>
<reference evidence="2 3" key="1">
    <citation type="journal article" date="2014" name="Int. J. Syst. Evol. Microbiol.">
        <title>Complete genome sequence of Corynebacterium casei LMG S-19264T (=DSM 44701T), isolated from a smear-ripened cheese.</title>
        <authorList>
            <consortium name="US DOE Joint Genome Institute (JGI-PGF)"/>
            <person name="Walter F."/>
            <person name="Albersmeier A."/>
            <person name="Kalinowski J."/>
            <person name="Ruckert C."/>
        </authorList>
    </citation>
    <scope>NUCLEOTIDE SEQUENCE [LARGE SCALE GENOMIC DNA]</scope>
    <source>
        <strain evidence="2 3">CCM 8635</strain>
    </source>
</reference>
<accession>A0ABD0AB80</accession>
<comment type="caution">
    <text evidence="2">The sequence shown here is derived from an EMBL/GenBank/DDBJ whole genome shotgun (WGS) entry which is preliminary data.</text>
</comment>
<dbReference type="EMBL" id="BMDA01000005">
    <property type="protein sequence ID" value="GGH43343.1"/>
    <property type="molecule type" value="Genomic_DNA"/>
</dbReference>
<protein>
    <submittedName>
        <fullName evidence="2">Uncharacterized protein</fullName>
    </submittedName>
</protein>
<proteinExistence type="predicted"/>
<evidence type="ECO:0000256" key="1">
    <source>
        <dbReference type="SAM" id="Phobius"/>
    </source>
</evidence>
<evidence type="ECO:0000313" key="3">
    <source>
        <dbReference type="Proteomes" id="UP000652691"/>
    </source>
</evidence>